<evidence type="ECO:0000313" key="2">
    <source>
        <dbReference type="Proteomes" id="UP000261284"/>
    </source>
</evidence>
<sequence>MDIKNMPIHELAKSVKASTDKAVRKLIEENAAKGIDMVVGDLEGNYGKVPATELLKRLKEKEK</sequence>
<protein>
    <submittedName>
        <fullName evidence="1">Uncharacterized protein</fullName>
    </submittedName>
</protein>
<proteinExistence type="predicted"/>
<dbReference type="Proteomes" id="UP000261284">
    <property type="component" value="Unassembled WGS sequence"/>
</dbReference>
<dbReference type="AlphaFoldDB" id="A0A3E1NPJ0"/>
<accession>A0A3E1NPJ0</accession>
<dbReference type="RefSeq" id="WP_116845500.1">
    <property type="nucleotide sequence ID" value="NZ_QTJU01000001.1"/>
</dbReference>
<comment type="caution">
    <text evidence="1">The sequence shown here is derived from an EMBL/GenBank/DDBJ whole genome shotgun (WGS) entry which is preliminary data.</text>
</comment>
<gene>
    <name evidence="1" type="ORF">DXN05_01835</name>
</gene>
<dbReference type="OrthoDB" id="772614at2"/>
<evidence type="ECO:0000313" key="1">
    <source>
        <dbReference type="EMBL" id="RFM29744.1"/>
    </source>
</evidence>
<reference evidence="1 2" key="1">
    <citation type="submission" date="2018-08" db="EMBL/GenBank/DDBJ databases">
        <title>Chitinophagaceae sp. K23C18032701, a novel bacterium isolated from forest soil.</title>
        <authorList>
            <person name="Wang C."/>
        </authorList>
    </citation>
    <scope>NUCLEOTIDE SEQUENCE [LARGE SCALE GENOMIC DNA]</scope>
    <source>
        <strain evidence="1 2">K23C18032701</strain>
    </source>
</reference>
<dbReference type="EMBL" id="QTJU01000001">
    <property type="protein sequence ID" value="RFM29744.1"/>
    <property type="molecule type" value="Genomic_DNA"/>
</dbReference>
<organism evidence="1 2">
    <name type="scientific">Deminuibacter soli</name>
    <dbReference type="NCBI Taxonomy" id="2291815"/>
    <lineage>
        <taxon>Bacteria</taxon>
        <taxon>Pseudomonadati</taxon>
        <taxon>Bacteroidota</taxon>
        <taxon>Chitinophagia</taxon>
        <taxon>Chitinophagales</taxon>
        <taxon>Chitinophagaceae</taxon>
        <taxon>Deminuibacter</taxon>
    </lineage>
</organism>
<keyword evidence="2" id="KW-1185">Reference proteome</keyword>
<name>A0A3E1NPJ0_9BACT</name>